<dbReference type="GO" id="GO:0016887">
    <property type="term" value="F:ATP hydrolysis activity"/>
    <property type="evidence" value="ECO:0007669"/>
    <property type="project" value="InterPro"/>
</dbReference>
<dbReference type="InterPro" id="IPR027417">
    <property type="entry name" value="P-loop_NTPase"/>
</dbReference>
<dbReference type="SUPFAM" id="SSF52540">
    <property type="entry name" value="P-loop containing nucleoside triphosphate hydrolases"/>
    <property type="match status" value="1"/>
</dbReference>
<evidence type="ECO:0000256" key="2">
    <source>
        <dbReference type="ARBA" id="ARBA00022448"/>
    </source>
</evidence>
<dbReference type="PANTHER" id="PTHR43394">
    <property type="entry name" value="ATP-DEPENDENT PERMEASE MDL1, MITOCHONDRIAL"/>
    <property type="match status" value="1"/>
</dbReference>
<gene>
    <name evidence="11" type="ORF">UU24_C0002G0020</name>
</gene>
<reference evidence="11 12" key="1">
    <citation type="journal article" date="2015" name="Nature">
        <title>rRNA introns, odd ribosomes, and small enigmatic genomes across a large radiation of phyla.</title>
        <authorList>
            <person name="Brown C.T."/>
            <person name="Hug L.A."/>
            <person name="Thomas B.C."/>
            <person name="Sharon I."/>
            <person name="Castelle C.J."/>
            <person name="Singh A."/>
            <person name="Wilkins M.J."/>
            <person name="Williams K.H."/>
            <person name="Banfield J.F."/>
        </authorList>
    </citation>
    <scope>NUCLEOTIDE SEQUENCE [LARGE SCALE GENOMIC DNA]</scope>
</reference>
<name>A0A0G0TRZ7_9BACT</name>
<comment type="subcellular location">
    <subcellularLocation>
        <location evidence="1">Cell membrane</location>
        <topology evidence="1">Multi-pass membrane protein</topology>
    </subcellularLocation>
</comment>
<dbReference type="Gene3D" id="1.20.1560.10">
    <property type="entry name" value="ABC transporter type 1, transmembrane domain"/>
    <property type="match status" value="1"/>
</dbReference>
<evidence type="ECO:0000313" key="11">
    <source>
        <dbReference type="EMBL" id="KKR79784.1"/>
    </source>
</evidence>
<proteinExistence type="predicted"/>
<evidence type="ECO:0000259" key="10">
    <source>
        <dbReference type="PROSITE" id="PS50929"/>
    </source>
</evidence>
<feature type="domain" description="ABC transmembrane type-1" evidence="10">
    <location>
        <begin position="33"/>
        <end position="311"/>
    </location>
</feature>
<dbReference type="PROSITE" id="PS00211">
    <property type="entry name" value="ABC_TRANSPORTER_1"/>
    <property type="match status" value="1"/>
</dbReference>
<protein>
    <submittedName>
        <fullName evidence="11">ABC transporter-related protein</fullName>
    </submittedName>
</protein>
<feature type="transmembrane region" description="Helical" evidence="8">
    <location>
        <begin position="20"/>
        <end position="44"/>
    </location>
</feature>
<evidence type="ECO:0000256" key="4">
    <source>
        <dbReference type="ARBA" id="ARBA00022741"/>
    </source>
</evidence>
<dbReference type="PROSITE" id="PS50929">
    <property type="entry name" value="ABC_TM1F"/>
    <property type="match status" value="1"/>
</dbReference>
<dbReference type="SMART" id="SM00382">
    <property type="entry name" value="AAA"/>
    <property type="match status" value="1"/>
</dbReference>
<dbReference type="EMBL" id="LBZW01000002">
    <property type="protein sequence ID" value="KKR79784.1"/>
    <property type="molecule type" value="Genomic_DNA"/>
</dbReference>
<evidence type="ECO:0000256" key="3">
    <source>
        <dbReference type="ARBA" id="ARBA00022692"/>
    </source>
</evidence>
<evidence type="ECO:0000256" key="5">
    <source>
        <dbReference type="ARBA" id="ARBA00022840"/>
    </source>
</evidence>
<comment type="caution">
    <text evidence="11">The sequence shown here is derived from an EMBL/GenBank/DDBJ whole genome shotgun (WGS) entry which is preliminary data.</text>
</comment>
<evidence type="ECO:0000313" key="12">
    <source>
        <dbReference type="Proteomes" id="UP000034749"/>
    </source>
</evidence>
<dbReference type="AlphaFoldDB" id="A0A0G0TRZ7"/>
<evidence type="ECO:0000256" key="6">
    <source>
        <dbReference type="ARBA" id="ARBA00022989"/>
    </source>
</evidence>
<feature type="transmembrane region" description="Helical" evidence="8">
    <location>
        <begin position="64"/>
        <end position="83"/>
    </location>
</feature>
<feature type="transmembrane region" description="Helical" evidence="8">
    <location>
        <begin position="253"/>
        <end position="276"/>
    </location>
</feature>
<keyword evidence="7 8" id="KW-0472">Membrane</keyword>
<keyword evidence="6 8" id="KW-1133">Transmembrane helix</keyword>
<dbReference type="FunFam" id="3.40.50.300:FF:000287">
    <property type="entry name" value="Multidrug ABC transporter ATP-binding protein"/>
    <property type="match status" value="1"/>
</dbReference>
<keyword evidence="4" id="KW-0547">Nucleotide-binding</keyword>
<dbReference type="InterPro" id="IPR003439">
    <property type="entry name" value="ABC_transporter-like_ATP-bd"/>
</dbReference>
<keyword evidence="3 8" id="KW-0812">Transmembrane</keyword>
<feature type="transmembrane region" description="Helical" evidence="8">
    <location>
        <begin position="168"/>
        <end position="186"/>
    </location>
</feature>
<dbReference type="Pfam" id="PF00664">
    <property type="entry name" value="ABC_membrane"/>
    <property type="match status" value="1"/>
</dbReference>
<dbReference type="InterPro" id="IPR036640">
    <property type="entry name" value="ABC1_TM_sf"/>
</dbReference>
<feature type="domain" description="ABC transporter" evidence="9">
    <location>
        <begin position="345"/>
        <end position="579"/>
    </location>
</feature>
<feature type="transmembrane region" description="Helical" evidence="8">
    <location>
        <begin position="138"/>
        <end position="162"/>
    </location>
</feature>
<dbReference type="InterPro" id="IPR011527">
    <property type="entry name" value="ABC1_TM_dom"/>
</dbReference>
<evidence type="ECO:0000256" key="8">
    <source>
        <dbReference type="SAM" id="Phobius"/>
    </source>
</evidence>
<keyword evidence="5" id="KW-0067">ATP-binding</keyword>
<dbReference type="InterPro" id="IPR039421">
    <property type="entry name" value="Type_1_exporter"/>
</dbReference>
<dbReference type="SUPFAM" id="SSF90123">
    <property type="entry name" value="ABC transporter transmembrane region"/>
    <property type="match status" value="1"/>
</dbReference>
<keyword evidence="2" id="KW-0813">Transport</keyword>
<organism evidence="11 12">
    <name type="scientific">Candidatus Nomurabacteria bacterium GW2011_GWA2_40_9</name>
    <dbReference type="NCBI Taxonomy" id="1618734"/>
    <lineage>
        <taxon>Bacteria</taxon>
        <taxon>Candidatus Nomuraibacteriota</taxon>
    </lineage>
</organism>
<dbReference type="GO" id="GO:0005524">
    <property type="term" value="F:ATP binding"/>
    <property type="evidence" value="ECO:0007669"/>
    <property type="project" value="UniProtKB-KW"/>
</dbReference>
<evidence type="ECO:0000256" key="7">
    <source>
        <dbReference type="ARBA" id="ARBA00023136"/>
    </source>
</evidence>
<evidence type="ECO:0000259" key="9">
    <source>
        <dbReference type="PROSITE" id="PS50893"/>
    </source>
</evidence>
<dbReference type="Pfam" id="PF00005">
    <property type="entry name" value="ABC_tran"/>
    <property type="match status" value="1"/>
</dbReference>
<dbReference type="InterPro" id="IPR003593">
    <property type="entry name" value="AAA+_ATPase"/>
</dbReference>
<accession>A0A0G0TRZ7</accession>
<dbReference type="InterPro" id="IPR017871">
    <property type="entry name" value="ABC_transporter-like_CS"/>
</dbReference>
<dbReference type="GO" id="GO:0005886">
    <property type="term" value="C:plasma membrane"/>
    <property type="evidence" value="ECO:0007669"/>
    <property type="project" value="UniProtKB-SubCell"/>
</dbReference>
<dbReference type="Gene3D" id="3.40.50.300">
    <property type="entry name" value="P-loop containing nucleotide triphosphate hydrolases"/>
    <property type="match status" value="1"/>
</dbReference>
<dbReference type="PROSITE" id="PS50893">
    <property type="entry name" value="ABC_TRANSPORTER_2"/>
    <property type="match status" value="1"/>
</dbReference>
<dbReference type="GO" id="GO:0015421">
    <property type="term" value="F:ABC-type oligopeptide transporter activity"/>
    <property type="evidence" value="ECO:0007669"/>
    <property type="project" value="TreeGrafter"/>
</dbReference>
<dbReference type="PANTHER" id="PTHR43394:SF1">
    <property type="entry name" value="ATP-BINDING CASSETTE SUB-FAMILY B MEMBER 10, MITOCHONDRIAL"/>
    <property type="match status" value="1"/>
</dbReference>
<dbReference type="Proteomes" id="UP000034749">
    <property type="component" value="Unassembled WGS sequence"/>
</dbReference>
<sequence>MFEFKKTLYYIKPIVMKYKWLFFSIFILHALRTIFSSILNPIFYKKILDTISVTGIDKALVSQSLYKSVFLIALFLPISWFFGRSTQFLVSKFQSNVIRDLHDFSFAKLHKHSYIFFADNFSGSLVNKSRKFVRSFEVMHDIIIDNFWSSIVIFISIFTVFFIEAPKIAFIFLLMSIFYISIIFFVSRKKVEYDLREASADSKVTGYLADTITNTLSIKSSAANEREIEHFKKVTREDYKFRSAAWDFGNKQIAIQSAIIIIMQIVVVFVTAKLWILGTISAGVFVLVQSYSITLGHSLWDLGRAMTKFTKAYSDMREMVDIFKKVPDVLDDPNAEVCKIKEGVIEMKNVFFDYGVSNDIFQDFSLKIFSGEKVGLVGHSGSGKSTITKLLMRFIDINKGNILIDGQNIKKITQDDLRRNISYIPQEPILFHRTISENIAYGNPEASKEEIIEAAKKAHAHEFIINLSHGYDTLVGERGIKLSGGERQRVAIARAMLKPAPILILDEATSSLDSISESYIQDAFNELMKGKTTIVIAHRLSTIQKMDRIIVLDKGTIVEEGTHAELLAKKGMYESLWNHQTGGFMQEED</sequence>
<evidence type="ECO:0000256" key="1">
    <source>
        <dbReference type="ARBA" id="ARBA00004651"/>
    </source>
</evidence>